<name>A0ACB8U2Q8_9APHY</name>
<gene>
    <name evidence="1" type="ORF">BDY19DRAFT_993917</name>
</gene>
<dbReference type="Proteomes" id="UP001055072">
    <property type="component" value="Unassembled WGS sequence"/>
</dbReference>
<evidence type="ECO:0000313" key="1">
    <source>
        <dbReference type="EMBL" id="KAI0088520.1"/>
    </source>
</evidence>
<reference evidence="1" key="1">
    <citation type="journal article" date="2021" name="Environ. Microbiol.">
        <title>Gene family expansions and transcriptome signatures uncover fungal adaptations to wood decay.</title>
        <authorList>
            <person name="Hage H."/>
            <person name="Miyauchi S."/>
            <person name="Viragh M."/>
            <person name="Drula E."/>
            <person name="Min B."/>
            <person name="Chaduli D."/>
            <person name="Navarro D."/>
            <person name="Favel A."/>
            <person name="Norest M."/>
            <person name="Lesage-Meessen L."/>
            <person name="Balint B."/>
            <person name="Merenyi Z."/>
            <person name="de Eugenio L."/>
            <person name="Morin E."/>
            <person name="Martinez A.T."/>
            <person name="Baldrian P."/>
            <person name="Stursova M."/>
            <person name="Martinez M.J."/>
            <person name="Novotny C."/>
            <person name="Magnuson J.K."/>
            <person name="Spatafora J.W."/>
            <person name="Maurice S."/>
            <person name="Pangilinan J."/>
            <person name="Andreopoulos W."/>
            <person name="LaButti K."/>
            <person name="Hundley H."/>
            <person name="Na H."/>
            <person name="Kuo A."/>
            <person name="Barry K."/>
            <person name="Lipzen A."/>
            <person name="Henrissat B."/>
            <person name="Riley R."/>
            <person name="Ahrendt S."/>
            <person name="Nagy L.G."/>
            <person name="Grigoriev I.V."/>
            <person name="Martin F."/>
            <person name="Rosso M.N."/>
        </authorList>
    </citation>
    <scope>NUCLEOTIDE SEQUENCE</scope>
    <source>
        <strain evidence="1">CBS 384.51</strain>
    </source>
</reference>
<proteinExistence type="predicted"/>
<dbReference type="EMBL" id="MU274913">
    <property type="protein sequence ID" value="KAI0088520.1"/>
    <property type="molecule type" value="Genomic_DNA"/>
</dbReference>
<sequence length="362" mass="40317">MSDHETETELLAVNLNITAEMSFILSKKKACGPPSKETKNKEFSLMLYDSRDSYTRLLQAIVDQHGKKTFKPKASQPYPIKYFLPRTTKKNAIDVENFEKFQSMIQRLKKKSARSVTLVIQFEDVKKCISRQSCNAPLDDIADMEDGDIEAEDSDNELPVGDWAIAMKDNIVTINEPPRTALFDPNNKRPILNLHCTARASTVTAPALDVNTLASAFAPIMGVVAELAKVNMPTNSSNMLRTSKHRHTGSDAVLATPTSLPALDPLLAESPNSLAHFCKFMKDTRGVCKAPEYFLALRNNGYGLDILSDVNVKELMTSAPAWCSTRTTCLQEKIEDNVDFSPFVIHAGENTFGDPQEEPREW</sequence>
<evidence type="ECO:0000313" key="2">
    <source>
        <dbReference type="Proteomes" id="UP001055072"/>
    </source>
</evidence>
<organism evidence="1 2">
    <name type="scientific">Irpex rosettiformis</name>
    <dbReference type="NCBI Taxonomy" id="378272"/>
    <lineage>
        <taxon>Eukaryota</taxon>
        <taxon>Fungi</taxon>
        <taxon>Dikarya</taxon>
        <taxon>Basidiomycota</taxon>
        <taxon>Agaricomycotina</taxon>
        <taxon>Agaricomycetes</taxon>
        <taxon>Polyporales</taxon>
        <taxon>Irpicaceae</taxon>
        <taxon>Irpex</taxon>
    </lineage>
</organism>
<keyword evidence="2" id="KW-1185">Reference proteome</keyword>
<accession>A0ACB8U2Q8</accession>
<protein>
    <submittedName>
        <fullName evidence="1">Uncharacterized protein</fullName>
    </submittedName>
</protein>
<comment type="caution">
    <text evidence="1">The sequence shown here is derived from an EMBL/GenBank/DDBJ whole genome shotgun (WGS) entry which is preliminary data.</text>
</comment>